<evidence type="ECO:0000256" key="4">
    <source>
        <dbReference type="ARBA" id="ARBA00022701"/>
    </source>
</evidence>
<dbReference type="GO" id="GO:0007020">
    <property type="term" value="P:microtubule nucleation"/>
    <property type="evidence" value="ECO:0007669"/>
    <property type="project" value="InterPro"/>
</dbReference>
<dbReference type="Gene3D" id="1.10.287.600">
    <property type="entry name" value="Helix hairpin bin"/>
    <property type="match status" value="1"/>
</dbReference>
<evidence type="ECO:0000256" key="3">
    <source>
        <dbReference type="ARBA" id="ARBA00022490"/>
    </source>
</evidence>
<dbReference type="GO" id="GO:0031122">
    <property type="term" value="P:cytoplasmic microtubule organization"/>
    <property type="evidence" value="ECO:0007669"/>
    <property type="project" value="InterPro"/>
</dbReference>
<evidence type="ECO:0000256" key="5">
    <source>
        <dbReference type="ARBA" id="ARBA00022741"/>
    </source>
</evidence>
<reference evidence="10" key="1">
    <citation type="journal article" date="2011" name="Genome Res.">
        <title>Phylogeny-wide analysis of social amoeba genomes highlights ancient origins for complex intercellular communication.</title>
        <authorList>
            <person name="Heidel A.J."/>
            <person name="Lawal H.M."/>
            <person name="Felder M."/>
            <person name="Schilde C."/>
            <person name="Helps N.R."/>
            <person name="Tunggal B."/>
            <person name="Rivero F."/>
            <person name="John U."/>
            <person name="Schleicher M."/>
            <person name="Eichinger L."/>
            <person name="Platzer M."/>
            <person name="Noegel A.A."/>
            <person name="Schaap P."/>
            <person name="Gloeckner G."/>
        </authorList>
    </citation>
    <scope>NUCLEOTIDE SEQUENCE [LARGE SCALE GENOMIC DNA]</scope>
    <source>
        <strain evidence="10">SH3</strain>
    </source>
</reference>
<dbReference type="SUPFAM" id="SSF55307">
    <property type="entry name" value="Tubulin C-terminal domain-like"/>
    <property type="match status" value="1"/>
</dbReference>
<dbReference type="STRING" id="1054147.F4PVQ7"/>
<dbReference type="KEGG" id="dfa:DFA_07188"/>
<name>F4PVQ7_CACFS</name>
<evidence type="ECO:0000313" key="10">
    <source>
        <dbReference type="Proteomes" id="UP000007797"/>
    </source>
</evidence>
<dbReference type="GO" id="GO:0031592">
    <property type="term" value="C:centrosomal corona"/>
    <property type="evidence" value="ECO:0007669"/>
    <property type="project" value="EnsemblProtists"/>
</dbReference>
<dbReference type="Gene3D" id="3.30.1330.20">
    <property type="entry name" value="Tubulin/FtsZ, C-terminal domain"/>
    <property type="match status" value="1"/>
</dbReference>
<evidence type="ECO:0000256" key="6">
    <source>
        <dbReference type="ARBA" id="ARBA00023134"/>
    </source>
</evidence>
<dbReference type="GO" id="GO:0005737">
    <property type="term" value="C:cytoplasm"/>
    <property type="evidence" value="ECO:0007669"/>
    <property type="project" value="EnsemblProtists"/>
</dbReference>
<evidence type="ECO:0000256" key="2">
    <source>
        <dbReference type="ARBA" id="ARBA00009636"/>
    </source>
</evidence>
<dbReference type="Gene3D" id="3.40.50.1440">
    <property type="entry name" value="Tubulin/FtsZ, GTPase domain"/>
    <property type="match status" value="2"/>
</dbReference>
<dbReference type="GO" id="GO:0005525">
    <property type="term" value="F:GTP binding"/>
    <property type="evidence" value="ECO:0007669"/>
    <property type="project" value="UniProtKB-KW"/>
</dbReference>
<dbReference type="EMBL" id="GL883013">
    <property type="protein sequence ID" value="EGG20071.1"/>
    <property type="molecule type" value="Genomic_DNA"/>
</dbReference>
<keyword evidence="3" id="KW-0963">Cytoplasm</keyword>
<dbReference type="InterPro" id="IPR008280">
    <property type="entry name" value="Tub_FtsZ_C"/>
</dbReference>
<accession>F4PVQ7</accession>
<dbReference type="PANTHER" id="PTHR11588">
    <property type="entry name" value="TUBULIN"/>
    <property type="match status" value="1"/>
</dbReference>
<keyword evidence="6" id="KW-0342">GTP-binding</keyword>
<dbReference type="InterPro" id="IPR000217">
    <property type="entry name" value="Tubulin"/>
</dbReference>
<dbReference type="SMART" id="SM00865">
    <property type="entry name" value="Tubulin_C"/>
    <property type="match status" value="1"/>
</dbReference>
<keyword evidence="10" id="KW-1185">Reference proteome</keyword>
<dbReference type="InterPro" id="IPR036525">
    <property type="entry name" value="Tubulin/FtsZ_GTPase_sf"/>
</dbReference>
<dbReference type="PRINTS" id="PR01164">
    <property type="entry name" value="GAMMATUBULIN"/>
</dbReference>
<comment type="similarity">
    <text evidence="2">Belongs to the tubulin family.</text>
</comment>
<sequence length="405" mass="45622">MRIDSIVIVINAKRDYNIASWPMWKSEYVESVESEDDRSSHAYIVVWFTLVGSEFWKQLCREHGINPQGYLEEYAINGVDRKDVFFYQSDDNHYVPRALMVDLEPRVISGIRSTEHVDSTVVVDNTALNKIAADQLHLAEPTVEQTNSLVSTVMAASTNTLRYPGYMNNDLVGMLASLIPTPRCHFLITGYTPLALHGLGGVSTGITDIGISGEMRVPEAGGVAMTNLQNQISSNLSIRKTSVLDVMRRLLQQQNIMVSAPLKKGKYVSILNIIQGEVDPTQVHNSLQRIRERKLANFIDWGPASIQVALSKKSPYIQSANKVNGLMLANHTSVYHLFQNIVNEYDKLRKKNAFIVNYTKESSFGNVLEEFDQARESVTNLIEEYKASETSNYMNYSMEKDIVQN</sequence>
<dbReference type="CDD" id="cd02188">
    <property type="entry name" value="gamma_tubulin"/>
    <property type="match status" value="1"/>
</dbReference>
<dbReference type="SUPFAM" id="SSF52490">
    <property type="entry name" value="Tubulin nucleotide-binding domain-like"/>
    <property type="match status" value="1"/>
</dbReference>
<dbReference type="InterPro" id="IPR037103">
    <property type="entry name" value="Tubulin/FtsZ-like_C"/>
</dbReference>
<evidence type="ECO:0000313" key="9">
    <source>
        <dbReference type="EMBL" id="EGG20071.1"/>
    </source>
</evidence>
<dbReference type="Proteomes" id="UP000007797">
    <property type="component" value="Unassembled WGS sequence"/>
</dbReference>
<dbReference type="PRINTS" id="PR01161">
    <property type="entry name" value="TUBULIN"/>
</dbReference>
<keyword evidence="4" id="KW-0493">Microtubule</keyword>
<gene>
    <name evidence="9" type="primary">tubC</name>
    <name evidence="9" type="ORF">DFA_07188</name>
</gene>
<dbReference type="RefSeq" id="XP_004367054.1">
    <property type="nucleotide sequence ID" value="XM_004366997.1"/>
</dbReference>
<evidence type="ECO:0000256" key="1">
    <source>
        <dbReference type="ARBA" id="ARBA00004267"/>
    </source>
</evidence>
<dbReference type="Pfam" id="PF00091">
    <property type="entry name" value="Tubulin"/>
    <property type="match status" value="1"/>
</dbReference>
<dbReference type="OMA" id="QTYSIFP"/>
<dbReference type="GeneID" id="14872295"/>
<dbReference type="Pfam" id="PF03953">
    <property type="entry name" value="Tubulin_C"/>
    <property type="match status" value="1"/>
</dbReference>
<dbReference type="InterPro" id="IPR002454">
    <property type="entry name" value="Gamma_tubulin"/>
</dbReference>
<organism evidence="9 10">
    <name type="scientific">Cavenderia fasciculata</name>
    <name type="common">Slime mold</name>
    <name type="synonym">Dictyostelium fasciculatum</name>
    <dbReference type="NCBI Taxonomy" id="261658"/>
    <lineage>
        <taxon>Eukaryota</taxon>
        <taxon>Amoebozoa</taxon>
        <taxon>Evosea</taxon>
        <taxon>Eumycetozoa</taxon>
        <taxon>Dictyostelia</taxon>
        <taxon>Acytosteliales</taxon>
        <taxon>Cavenderiaceae</taxon>
        <taxon>Cavenderia</taxon>
    </lineage>
</organism>
<keyword evidence="5" id="KW-0547">Nucleotide-binding</keyword>
<dbReference type="FunFam" id="1.10.287.600:FF:000004">
    <property type="entry name" value="Tubulin gamma chain"/>
    <property type="match status" value="1"/>
</dbReference>
<evidence type="ECO:0000256" key="7">
    <source>
        <dbReference type="ARBA" id="ARBA00023212"/>
    </source>
</evidence>
<feature type="domain" description="Tubulin/FtsZ 2-layer sandwich" evidence="8">
    <location>
        <begin position="167"/>
        <end position="343"/>
    </location>
</feature>
<dbReference type="InterPro" id="IPR003008">
    <property type="entry name" value="Tubulin_FtsZ_GTPase"/>
</dbReference>
<protein>
    <submittedName>
        <fullName evidence="9">Gamma tubulin</fullName>
    </submittedName>
</protein>
<keyword evidence="7" id="KW-0206">Cytoskeleton</keyword>
<dbReference type="AlphaFoldDB" id="F4PVQ7"/>
<comment type="subcellular location">
    <subcellularLocation>
        <location evidence="1">Cytoplasm</location>
        <location evidence="1">Cytoskeleton</location>
        <location evidence="1">Microtubule organizing center</location>
    </subcellularLocation>
</comment>
<dbReference type="InterPro" id="IPR018316">
    <property type="entry name" value="Tubulin/FtsZ_2-layer-sand-dom"/>
</dbReference>
<dbReference type="OrthoDB" id="10249382at2759"/>
<evidence type="ECO:0000259" key="8">
    <source>
        <dbReference type="SMART" id="SM00865"/>
    </source>
</evidence>
<proteinExistence type="inferred from homology"/>
<dbReference type="InterPro" id="IPR023123">
    <property type="entry name" value="Tubulin_C"/>
</dbReference>
<dbReference type="GO" id="GO:0005874">
    <property type="term" value="C:microtubule"/>
    <property type="evidence" value="ECO:0007669"/>
    <property type="project" value="UniProtKB-KW"/>
</dbReference>
<dbReference type="GO" id="GO:0000930">
    <property type="term" value="C:gamma-tubulin complex"/>
    <property type="evidence" value="ECO:0007669"/>
    <property type="project" value="InterPro"/>
</dbReference>